<evidence type="ECO:0008006" key="4">
    <source>
        <dbReference type="Google" id="ProtNLM"/>
    </source>
</evidence>
<evidence type="ECO:0000313" key="3">
    <source>
        <dbReference type="Proteomes" id="UP000503011"/>
    </source>
</evidence>
<dbReference type="RefSeq" id="WP_232075007.1">
    <property type="nucleotide sequence ID" value="NZ_AP022871.1"/>
</dbReference>
<keyword evidence="3" id="KW-1185">Reference proteome</keyword>
<gene>
    <name evidence="2" type="ORF">Psuf_053180</name>
</gene>
<dbReference type="InterPro" id="IPR010982">
    <property type="entry name" value="Lambda_DNA-bd_dom_sf"/>
</dbReference>
<feature type="region of interest" description="Disordered" evidence="1">
    <location>
        <begin position="131"/>
        <end position="177"/>
    </location>
</feature>
<dbReference type="GO" id="GO:0003677">
    <property type="term" value="F:DNA binding"/>
    <property type="evidence" value="ECO:0007669"/>
    <property type="project" value="InterPro"/>
</dbReference>
<accession>A0A6F8YPA7</accession>
<dbReference type="KEGG" id="psuu:Psuf_053180"/>
<sequence>MFEERIAQDPGGMPPSTAPASLGALLAALRLGRGWSQLRVAEQLTAAAGLHTVSRHEVSRWERGERVPGDFWLGWLAVVLDVPGAELAVAAEAARRGPARRATPAPAPVEGQADLLRLAHAWLADPAGSLGRASARATPAGVTGARERVATAREPAGARAESTRATAGGRLPPARDRRAAVPPHLDAFAGWLARGGAGGRAGGRRSGGADPDALAATVAVLRRQDDVVGGIDLAGPAGRELGAVLGRPEGSAASRRLLGLVAEAAQLTGWLAADAGDPRGALAAYRTALTAAAEAGDRPLAAHVLGSASHLLAGHGDSRGALLLARTGVAGAGRTATATLRALLLHRVAFAAALCGERRAAHDALDQAGEVAARRDPAQDPSWLYWVDEAELSAMAGRCMAALGRPLRAEPLLTAAVGRTGQPRTAALYGAWLARVCLDLGEVERAGEVAGDALLDAVRSGSARAAAEVAGVRPRLAAHRDVPEARRFAELAIASRPYLPEVARTEPPKAVEIRSD</sequence>
<evidence type="ECO:0000313" key="2">
    <source>
        <dbReference type="EMBL" id="BCB88005.1"/>
    </source>
</evidence>
<organism evidence="2 3">
    <name type="scientific">Phytohabitans suffuscus</name>
    <dbReference type="NCBI Taxonomy" id="624315"/>
    <lineage>
        <taxon>Bacteria</taxon>
        <taxon>Bacillati</taxon>
        <taxon>Actinomycetota</taxon>
        <taxon>Actinomycetes</taxon>
        <taxon>Micromonosporales</taxon>
        <taxon>Micromonosporaceae</taxon>
    </lineage>
</organism>
<dbReference type="Gene3D" id="1.10.260.40">
    <property type="entry name" value="lambda repressor-like DNA-binding domains"/>
    <property type="match status" value="1"/>
</dbReference>
<dbReference type="AlphaFoldDB" id="A0A6F8YPA7"/>
<dbReference type="Proteomes" id="UP000503011">
    <property type="component" value="Chromosome"/>
</dbReference>
<evidence type="ECO:0000256" key="1">
    <source>
        <dbReference type="SAM" id="MobiDB-lite"/>
    </source>
</evidence>
<dbReference type="EMBL" id="AP022871">
    <property type="protein sequence ID" value="BCB88005.1"/>
    <property type="molecule type" value="Genomic_DNA"/>
</dbReference>
<dbReference type="SUPFAM" id="SSF48452">
    <property type="entry name" value="TPR-like"/>
    <property type="match status" value="1"/>
</dbReference>
<reference evidence="2 3" key="1">
    <citation type="submission" date="2020-03" db="EMBL/GenBank/DDBJ databases">
        <title>Whole genome shotgun sequence of Phytohabitans suffuscus NBRC 105367.</title>
        <authorList>
            <person name="Komaki H."/>
            <person name="Tamura T."/>
        </authorList>
    </citation>
    <scope>NUCLEOTIDE SEQUENCE [LARGE SCALE GENOMIC DNA]</scope>
    <source>
        <strain evidence="2 3">NBRC 105367</strain>
    </source>
</reference>
<protein>
    <recommendedName>
        <fullName evidence="4">HTH cro/C1-type domain-containing protein</fullName>
    </recommendedName>
</protein>
<dbReference type="SUPFAM" id="SSF47413">
    <property type="entry name" value="lambda repressor-like DNA-binding domains"/>
    <property type="match status" value="1"/>
</dbReference>
<name>A0A6F8YPA7_9ACTN</name>
<reference evidence="2 3" key="2">
    <citation type="submission" date="2020-03" db="EMBL/GenBank/DDBJ databases">
        <authorList>
            <person name="Ichikawa N."/>
            <person name="Kimura A."/>
            <person name="Kitahashi Y."/>
            <person name="Uohara A."/>
        </authorList>
    </citation>
    <scope>NUCLEOTIDE SEQUENCE [LARGE SCALE GENOMIC DNA]</scope>
    <source>
        <strain evidence="2 3">NBRC 105367</strain>
    </source>
</reference>
<dbReference type="InterPro" id="IPR011990">
    <property type="entry name" value="TPR-like_helical_dom_sf"/>
</dbReference>
<proteinExistence type="predicted"/>